<name>K9UK04_CHAP6</name>
<organism evidence="1 2">
    <name type="scientific">Chamaesiphon minutus (strain ATCC 27169 / PCC 6605)</name>
    <dbReference type="NCBI Taxonomy" id="1173020"/>
    <lineage>
        <taxon>Bacteria</taxon>
        <taxon>Bacillati</taxon>
        <taxon>Cyanobacteriota</taxon>
        <taxon>Cyanophyceae</taxon>
        <taxon>Gomontiellales</taxon>
        <taxon>Chamaesiphonaceae</taxon>
        <taxon>Chamaesiphon</taxon>
    </lineage>
</organism>
<proteinExistence type="predicted"/>
<evidence type="ECO:0000313" key="1">
    <source>
        <dbReference type="EMBL" id="AFY94993.1"/>
    </source>
</evidence>
<dbReference type="AlphaFoldDB" id="K9UK04"/>
<dbReference type="STRING" id="1173020.Cha6605_4037"/>
<dbReference type="Proteomes" id="UP000010366">
    <property type="component" value="Chromosome"/>
</dbReference>
<reference evidence="1 2" key="1">
    <citation type="submission" date="2012-05" db="EMBL/GenBank/DDBJ databases">
        <title>Finished chromosome of genome of Chamaesiphon sp. PCC 6605.</title>
        <authorList>
            <consortium name="US DOE Joint Genome Institute"/>
            <person name="Gugger M."/>
            <person name="Coursin T."/>
            <person name="Rippka R."/>
            <person name="Tandeau De Marsac N."/>
            <person name="Huntemann M."/>
            <person name="Wei C.-L."/>
            <person name="Han J."/>
            <person name="Detter J.C."/>
            <person name="Han C."/>
            <person name="Tapia R."/>
            <person name="Chen A."/>
            <person name="Kyrpides N."/>
            <person name="Mavromatis K."/>
            <person name="Markowitz V."/>
            <person name="Szeto E."/>
            <person name="Ivanova N."/>
            <person name="Pagani I."/>
            <person name="Pati A."/>
            <person name="Goodwin L."/>
            <person name="Nordberg H.P."/>
            <person name="Cantor M.N."/>
            <person name="Hua S.X."/>
            <person name="Woyke T."/>
            <person name="Kerfeld C.A."/>
        </authorList>
    </citation>
    <scope>NUCLEOTIDE SEQUENCE [LARGE SCALE GENOMIC DNA]</scope>
    <source>
        <strain evidence="2">ATCC 27169 / PCC 6605</strain>
    </source>
</reference>
<sequence length="160" mass="18571">MSLFSDNPIAMEEVIDDTRKTVEQETRWAYPIALKLYQDSHHLPIDWAVECLRIYLSEFKPSNITKLNKYIAQALDMEYRDGLTSSQCIKIANELCYLPEEGDNLEAAIARLWWAISNKQDSFHEAGRAIELLLPDKSNSLLFDLYLEAAVRIYKEYGIY</sequence>
<gene>
    <name evidence="1" type="ORF">Cha6605_4037</name>
</gene>
<accession>K9UK04</accession>
<dbReference type="HOGENOM" id="CLU_1467154_0_0_3"/>
<protein>
    <submittedName>
        <fullName evidence="1">Uncharacterized protein</fullName>
    </submittedName>
</protein>
<dbReference type="OrthoDB" id="512509at2"/>
<dbReference type="RefSeq" id="WP_015161105.1">
    <property type="nucleotide sequence ID" value="NC_019697.1"/>
</dbReference>
<evidence type="ECO:0000313" key="2">
    <source>
        <dbReference type="Proteomes" id="UP000010366"/>
    </source>
</evidence>
<dbReference type="KEGG" id="cmp:Cha6605_4037"/>
<dbReference type="EMBL" id="CP003600">
    <property type="protein sequence ID" value="AFY94993.1"/>
    <property type="molecule type" value="Genomic_DNA"/>
</dbReference>
<keyword evidence="2" id="KW-1185">Reference proteome</keyword>